<dbReference type="Proteomes" id="UP000318825">
    <property type="component" value="Unassembled WGS sequence"/>
</dbReference>
<dbReference type="OrthoDB" id="7770859at2"/>
<dbReference type="RefSeq" id="WP_141381867.1">
    <property type="nucleotide sequence ID" value="NZ_BJNF01000002.1"/>
</dbReference>
<gene>
    <name evidence="1" type="ORF">NWI01_01900</name>
</gene>
<accession>A0A4Y3W6T4</accession>
<dbReference type="EMBL" id="BJNF01000002">
    <property type="protein sequence ID" value="GEC14298.1"/>
    <property type="molecule type" value="Genomic_DNA"/>
</dbReference>
<comment type="caution">
    <text evidence="1">The sequence shown here is derived from an EMBL/GenBank/DDBJ whole genome shotgun (WGS) entry which is preliminary data.</text>
</comment>
<protein>
    <submittedName>
        <fullName evidence="1">Uncharacterized protein</fullName>
    </submittedName>
</protein>
<sequence length="218" mass="23100">MTRSLSAENQNANEQRALIYRDFIWIIAKDRSDGSPVPMGVWSDVFDILAEVIDPATGGAASRSFTGAGAVISISDIPLVQGIAVQEVELQLSALESSVNDFLRTYDCKQADIQIFRGWFDPATQSMVAPAACRFSGFINEAPVTTPAEGAGNSVVKVACTSNTQELTRSNSDTASDASQRLRSGTDNFLQDVAVVGDWLAPWGASDGSPTGMGTKAS</sequence>
<evidence type="ECO:0000313" key="2">
    <source>
        <dbReference type="Proteomes" id="UP000318825"/>
    </source>
</evidence>
<name>A0A4Y3W6T4_NITWI</name>
<reference evidence="1 2" key="1">
    <citation type="submission" date="2019-06" db="EMBL/GenBank/DDBJ databases">
        <title>Whole genome shotgun sequence of Nitrobacter winogradskyi NBRC 14297.</title>
        <authorList>
            <person name="Hosoyama A."/>
            <person name="Uohara A."/>
            <person name="Ohji S."/>
            <person name="Ichikawa N."/>
        </authorList>
    </citation>
    <scope>NUCLEOTIDE SEQUENCE [LARGE SCALE GENOMIC DNA]</scope>
    <source>
        <strain evidence="1 2">NBRC 14297</strain>
    </source>
</reference>
<evidence type="ECO:0000313" key="1">
    <source>
        <dbReference type="EMBL" id="GEC14298.1"/>
    </source>
</evidence>
<proteinExistence type="predicted"/>
<dbReference type="AlphaFoldDB" id="A0A4Y3W6T4"/>
<organism evidence="1 2">
    <name type="scientific">Nitrobacter winogradskyi</name>
    <name type="common">Nitrobacter agilis</name>
    <dbReference type="NCBI Taxonomy" id="913"/>
    <lineage>
        <taxon>Bacteria</taxon>
        <taxon>Pseudomonadati</taxon>
        <taxon>Pseudomonadota</taxon>
        <taxon>Alphaproteobacteria</taxon>
        <taxon>Hyphomicrobiales</taxon>
        <taxon>Nitrobacteraceae</taxon>
        <taxon>Nitrobacter</taxon>
    </lineage>
</organism>